<dbReference type="CDD" id="cd06661">
    <property type="entry name" value="GGCT_like"/>
    <property type="match status" value="1"/>
</dbReference>
<dbReference type="Gene3D" id="3.10.490.10">
    <property type="entry name" value="Gamma-glutamyl cyclotransferase-like"/>
    <property type="match status" value="1"/>
</dbReference>
<dbReference type="SUPFAM" id="SSF57196">
    <property type="entry name" value="EGF/Laminin"/>
    <property type="match status" value="7"/>
</dbReference>
<dbReference type="Pfam" id="PF12661">
    <property type="entry name" value="hEGF"/>
    <property type="match status" value="1"/>
</dbReference>
<keyword evidence="8" id="KW-0106">Calcium</keyword>
<dbReference type="PROSITE" id="PS01187">
    <property type="entry name" value="EGF_CA"/>
    <property type="match status" value="1"/>
</dbReference>
<dbReference type="InterPro" id="IPR013024">
    <property type="entry name" value="GGCT-like"/>
</dbReference>
<dbReference type="SMART" id="SM00181">
    <property type="entry name" value="EGF"/>
    <property type="match status" value="8"/>
</dbReference>
<keyword evidence="5" id="KW-0812">Transmembrane</keyword>
<evidence type="ECO:0000256" key="7">
    <source>
        <dbReference type="ARBA" id="ARBA00022737"/>
    </source>
</evidence>
<feature type="domain" description="EGF-like" evidence="18">
    <location>
        <begin position="252"/>
        <end position="296"/>
    </location>
</feature>
<sequence length="959" mass="104011">MDWRTSLLPFFLALLQQAQSEGVFELRLRAFHNDLGKDDQGDCCSGVPDPQCQSSWQGPFCDQCIPYPGCKHGSCREPGQCECDEGWGGVFCDQDLNYCTNHHPCRNGGICFNTGEGSYECNCTAGFTGKDCEREMDECHTNPCRHGGICLVMGSKYTCSCKQGWHGQNCELTAGSCADFPCRNGATCLDDPSVGYRCRCPYGYSGSHCETPRDPCSSQPCLNGGKCKWYGVGSEFQCSCPRGFRGAKCEERVDVCESEPSPCQHGGTCTRINVSLGGPEEFKCLCPPGFVGSQCETDVDDCATRPCANAGTCLDRPNGFECLCPPGYMGATCQVYVDATCQLNPCQNGGTCRNSLVAPGFYCICPEGVTGRECESPDPLRLEDDGGLSMGQVVAIATVSVSVPLLVVLATCAVWCLKHRRRREKARADEEARQQNEANARSKNLILQHHNNNNNHHHHHPKFDMIVNDLDYPSSESGSKCVNTTVSSEPSYEILQKRMRKSYKQMNTSCPASETLSVPGSDRFGRASVLSEKLEKDLEHVYAVSMSTSRSFSGGGAGTPLGGGGTCGGTFHPSSSSSSSSSSVHCSTSESTLGWKSSGESRRSPSPSPPCPPGPPCPSIPGVYVISDPPPPSLYDYARASSFSEDGLLATETTQLGGTNRSVAGPLAGSDVIVCLFALAAAEQHQGGDWHEQTFYPSSALVLPPSSFFRLRHESRSEGFVMSKKPQSLWVFGYGSLCWRPGFQFAQAKVGHVRGFSRRFWQGNTTHRGSPGKPGRVVTLVEDADGMVWGQAYELINEDALEYLNHREVVLGGYRSELTLFRSRDEGVEFPVLVFLSVPGSPGWLGPASPRDVADQILTARGPSGHNAEYVLRLAHFLREVIPEDRDDHLFELEALVLHGLKMMGLSHEEFLGISKGKATPWESSQGPGSASPPPSPRENSFQFQSMLPAKSLRCLNIT</sequence>
<feature type="region of interest" description="Disordered" evidence="16">
    <location>
        <begin position="918"/>
        <end position="944"/>
    </location>
</feature>
<feature type="signal peptide" evidence="17">
    <location>
        <begin position="1"/>
        <end position="20"/>
    </location>
</feature>
<dbReference type="GO" id="GO:0016020">
    <property type="term" value="C:membrane"/>
    <property type="evidence" value="ECO:0007669"/>
    <property type="project" value="UniProtKB-SubCell"/>
</dbReference>
<evidence type="ECO:0000256" key="16">
    <source>
        <dbReference type="SAM" id="MobiDB-lite"/>
    </source>
</evidence>
<dbReference type="EMBL" id="LR901356">
    <property type="protein sequence ID" value="CAD7248423.1"/>
    <property type="molecule type" value="Genomic_DNA"/>
</dbReference>
<feature type="domain" description="EGF-like" evidence="18">
    <location>
        <begin position="212"/>
        <end position="250"/>
    </location>
</feature>
<protein>
    <recommendedName>
        <fullName evidence="3">glutathione-specific gamma-glutamylcyclotransferase</fullName>
        <ecNumber evidence="3">4.3.2.7</ecNumber>
    </recommendedName>
</protein>
<dbReference type="FunFam" id="2.10.25.10:FF:000118">
    <property type="entry name" value="protein delta homolog 2"/>
    <property type="match status" value="2"/>
</dbReference>
<dbReference type="GO" id="GO:0005112">
    <property type="term" value="F:Notch binding"/>
    <property type="evidence" value="ECO:0007669"/>
    <property type="project" value="TreeGrafter"/>
</dbReference>
<dbReference type="FunFam" id="2.10.25.10:FF:000109">
    <property type="entry name" value="Notch homolog 4, [Drosophila]"/>
    <property type="match status" value="1"/>
</dbReference>
<evidence type="ECO:0000256" key="6">
    <source>
        <dbReference type="ARBA" id="ARBA00022729"/>
    </source>
</evidence>
<feature type="disulfide bond" evidence="15">
    <location>
        <begin position="221"/>
        <end position="238"/>
    </location>
</feature>
<dbReference type="GO" id="GO:0007399">
    <property type="term" value="P:nervous system development"/>
    <property type="evidence" value="ECO:0007669"/>
    <property type="project" value="UniProtKB-ARBA"/>
</dbReference>
<feature type="disulfide bond" evidence="15">
    <location>
        <begin position="161"/>
        <end position="170"/>
    </location>
</feature>
<dbReference type="InterPro" id="IPR050906">
    <property type="entry name" value="Notch_signaling"/>
</dbReference>
<evidence type="ECO:0000256" key="14">
    <source>
        <dbReference type="ARBA" id="ARBA00048073"/>
    </source>
</evidence>
<dbReference type="Proteomes" id="UP000677054">
    <property type="component" value="Unassembled WGS sequence"/>
</dbReference>
<feature type="domain" description="EGF-like" evidence="18">
    <location>
        <begin position="135"/>
        <end position="171"/>
    </location>
</feature>
<evidence type="ECO:0000256" key="8">
    <source>
        <dbReference type="ARBA" id="ARBA00022837"/>
    </source>
</evidence>
<comment type="catalytic activity">
    <reaction evidence="14">
        <text>glutathione = L-cysteinylglycine + 5-oxo-L-proline</text>
        <dbReference type="Rhea" id="RHEA:47724"/>
        <dbReference type="ChEBI" id="CHEBI:57925"/>
        <dbReference type="ChEBI" id="CHEBI:58402"/>
        <dbReference type="ChEBI" id="CHEBI:61694"/>
        <dbReference type="EC" id="4.3.2.7"/>
    </reaction>
</comment>
<dbReference type="GO" id="GO:0061928">
    <property type="term" value="F:glutathione specific gamma-glutamylcyclotransferase activity"/>
    <property type="evidence" value="ECO:0007669"/>
    <property type="project" value="UniProtKB-EC"/>
</dbReference>
<keyword evidence="7" id="KW-0677">Repeat</keyword>
<dbReference type="PROSITE" id="PS00010">
    <property type="entry name" value="ASX_HYDROXYL"/>
    <property type="match status" value="1"/>
</dbReference>
<keyword evidence="20" id="KW-1185">Reference proteome</keyword>
<feature type="disulfide bond" evidence="15">
    <location>
        <begin position="286"/>
        <end position="295"/>
    </location>
</feature>
<keyword evidence="12" id="KW-0325">Glycoprotein</keyword>
<evidence type="ECO:0000313" key="19">
    <source>
        <dbReference type="EMBL" id="CAD7248423.1"/>
    </source>
</evidence>
<evidence type="ECO:0000256" key="2">
    <source>
        <dbReference type="ARBA" id="ARBA00009662"/>
    </source>
</evidence>
<feature type="disulfide bond" evidence="15">
    <location>
        <begin position="240"/>
        <end position="249"/>
    </location>
</feature>
<keyword evidence="6 17" id="KW-0732">Signal</keyword>
<accession>A0A7R8XEK7</accession>
<evidence type="ECO:0000256" key="10">
    <source>
        <dbReference type="ARBA" id="ARBA00023136"/>
    </source>
</evidence>
<dbReference type="OrthoDB" id="283575at2759"/>
<keyword evidence="9" id="KW-1133">Transmembrane helix</keyword>
<keyword evidence="4 15" id="KW-0245">EGF-like domain</keyword>
<evidence type="ECO:0000259" key="18">
    <source>
        <dbReference type="PROSITE" id="PS50026"/>
    </source>
</evidence>
<feature type="region of interest" description="Disordered" evidence="16">
    <location>
        <begin position="564"/>
        <end position="615"/>
    </location>
</feature>
<dbReference type="Gene3D" id="2.10.25.10">
    <property type="entry name" value="Laminin"/>
    <property type="match status" value="8"/>
</dbReference>
<dbReference type="InterPro" id="IPR001881">
    <property type="entry name" value="EGF-like_Ca-bd_dom"/>
</dbReference>
<comment type="similarity">
    <text evidence="2">Belongs to the gamma-glutamylcyclotransferase family. ChaC subfamily.</text>
</comment>
<evidence type="ECO:0000256" key="13">
    <source>
        <dbReference type="ARBA" id="ARBA00023239"/>
    </source>
</evidence>
<dbReference type="SMART" id="SM00179">
    <property type="entry name" value="EGF_CA"/>
    <property type="match status" value="7"/>
</dbReference>
<dbReference type="PROSITE" id="PS50026">
    <property type="entry name" value="EGF_3"/>
    <property type="match status" value="7"/>
</dbReference>
<evidence type="ECO:0000256" key="17">
    <source>
        <dbReference type="SAM" id="SignalP"/>
    </source>
</evidence>
<dbReference type="SUPFAM" id="SSF110857">
    <property type="entry name" value="Gamma-glutamyl cyclotransferase-like"/>
    <property type="match status" value="1"/>
</dbReference>
<dbReference type="GO" id="GO:0006751">
    <property type="term" value="P:glutathione catabolic process"/>
    <property type="evidence" value="ECO:0007669"/>
    <property type="project" value="InterPro"/>
</dbReference>
<keyword evidence="13" id="KW-0456">Lyase</keyword>
<gene>
    <name evidence="19" type="ORF">DSTB1V02_LOCUS8236</name>
</gene>
<dbReference type="FunFam" id="2.10.25.10:FF:000185">
    <property type="entry name" value="basement membrane-specific heparan sulfate proteoglycan core protein-like"/>
    <property type="match status" value="1"/>
</dbReference>
<evidence type="ECO:0000256" key="4">
    <source>
        <dbReference type="ARBA" id="ARBA00022536"/>
    </source>
</evidence>
<evidence type="ECO:0000256" key="11">
    <source>
        <dbReference type="ARBA" id="ARBA00023157"/>
    </source>
</evidence>
<dbReference type="InterPro" id="IPR036568">
    <property type="entry name" value="GGCT-like_sf"/>
</dbReference>
<evidence type="ECO:0000256" key="12">
    <source>
        <dbReference type="ARBA" id="ARBA00023180"/>
    </source>
</evidence>
<feature type="compositionally biased region" description="Low complexity" evidence="16">
    <location>
        <begin position="574"/>
        <end position="591"/>
    </location>
</feature>
<feature type="domain" description="EGF-like" evidence="18">
    <location>
        <begin position="95"/>
        <end position="133"/>
    </location>
</feature>
<dbReference type="GO" id="GO:0071944">
    <property type="term" value="C:cell periphery"/>
    <property type="evidence" value="ECO:0007669"/>
    <property type="project" value="UniProtKB-ARBA"/>
</dbReference>
<dbReference type="InterPro" id="IPR000742">
    <property type="entry name" value="EGF"/>
</dbReference>
<dbReference type="InterPro" id="IPR000152">
    <property type="entry name" value="EGF-type_Asp/Asn_hydroxyl_site"/>
</dbReference>
<dbReference type="Pfam" id="PF21700">
    <property type="entry name" value="EGF_DL_JAG"/>
    <property type="match status" value="1"/>
</dbReference>
<feature type="disulfide bond" evidence="15">
    <location>
        <begin position="123"/>
        <end position="132"/>
    </location>
</feature>
<dbReference type="CDD" id="cd00054">
    <property type="entry name" value="EGF_CA"/>
    <property type="match status" value="7"/>
</dbReference>
<reference evidence="19" key="1">
    <citation type="submission" date="2020-11" db="EMBL/GenBank/DDBJ databases">
        <authorList>
            <person name="Tran Van P."/>
        </authorList>
    </citation>
    <scope>NUCLEOTIDE SEQUENCE</scope>
</reference>
<feature type="disulfide bond" evidence="15">
    <location>
        <begin position="200"/>
        <end position="209"/>
    </location>
</feature>
<dbReference type="InterPro" id="IPR018097">
    <property type="entry name" value="EGF_Ca-bd_CS"/>
</dbReference>
<dbReference type="PANTHER" id="PTHR24044:SF488">
    <property type="entry name" value="NEUROGENIC LOCUS PROTEIN DELTA"/>
    <property type="match status" value="1"/>
</dbReference>
<evidence type="ECO:0000256" key="1">
    <source>
        <dbReference type="ARBA" id="ARBA00004167"/>
    </source>
</evidence>
<dbReference type="FunFam" id="2.10.25.10:FF:000247">
    <property type="entry name" value="Delta/notch like EGF repeat containing"/>
    <property type="match status" value="1"/>
</dbReference>
<dbReference type="GO" id="GO:0120025">
    <property type="term" value="C:plasma membrane bounded cell projection"/>
    <property type="evidence" value="ECO:0007669"/>
    <property type="project" value="UniProtKB-ARBA"/>
</dbReference>
<dbReference type="FunFam" id="2.10.25.10:FF:000173">
    <property type="entry name" value="Neurogenic locus notch protein 2"/>
    <property type="match status" value="1"/>
</dbReference>
<organism evidence="19">
    <name type="scientific">Darwinula stevensoni</name>
    <dbReference type="NCBI Taxonomy" id="69355"/>
    <lineage>
        <taxon>Eukaryota</taxon>
        <taxon>Metazoa</taxon>
        <taxon>Ecdysozoa</taxon>
        <taxon>Arthropoda</taxon>
        <taxon>Crustacea</taxon>
        <taxon>Oligostraca</taxon>
        <taxon>Ostracoda</taxon>
        <taxon>Podocopa</taxon>
        <taxon>Podocopida</taxon>
        <taxon>Darwinulocopina</taxon>
        <taxon>Darwinuloidea</taxon>
        <taxon>Darwinulidae</taxon>
        <taxon>Darwinula</taxon>
    </lineage>
</organism>
<evidence type="ECO:0000256" key="3">
    <source>
        <dbReference type="ARBA" id="ARBA00012344"/>
    </source>
</evidence>
<name>A0A7R8XEK7_9CRUS</name>
<keyword evidence="11 15" id="KW-1015">Disulfide bond</keyword>
<dbReference type="AlphaFoldDB" id="A0A7R8XEK7"/>
<dbReference type="Pfam" id="PF04752">
    <property type="entry name" value="ChaC"/>
    <property type="match status" value="1"/>
</dbReference>
<dbReference type="FunFam" id="2.10.25.10:FF:000064">
    <property type="entry name" value="Delta-like protein"/>
    <property type="match status" value="1"/>
</dbReference>
<dbReference type="InterPro" id="IPR006840">
    <property type="entry name" value="ChaC"/>
</dbReference>
<feature type="disulfide bond" evidence="15">
    <location>
        <begin position="324"/>
        <end position="333"/>
    </location>
</feature>
<feature type="compositionally biased region" description="Pro residues" evidence="16">
    <location>
        <begin position="606"/>
        <end position="615"/>
    </location>
</feature>
<evidence type="ECO:0000256" key="9">
    <source>
        <dbReference type="ARBA" id="ARBA00022989"/>
    </source>
</evidence>
<dbReference type="PROSITE" id="PS01186">
    <property type="entry name" value="EGF_2"/>
    <property type="match status" value="7"/>
</dbReference>
<evidence type="ECO:0000256" key="15">
    <source>
        <dbReference type="PROSITE-ProRule" id="PRU00076"/>
    </source>
</evidence>
<comment type="subcellular location">
    <subcellularLocation>
        <location evidence="1">Membrane</location>
        <topology evidence="1">Single-pass membrane protein</topology>
    </subcellularLocation>
</comment>
<keyword evidence="10" id="KW-0472">Membrane</keyword>
<comment type="caution">
    <text evidence="15">Lacks conserved residue(s) required for the propagation of feature annotation.</text>
</comment>
<feature type="domain" description="EGF-like" evidence="18">
    <location>
        <begin position="173"/>
        <end position="210"/>
    </location>
</feature>
<feature type="domain" description="EGF-like" evidence="18">
    <location>
        <begin position="298"/>
        <end position="334"/>
    </location>
</feature>
<evidence type="ECO:0000256" key="5">
    <source>
        <dbReference type="ARBA" id="ARBA00022692"/>
    </source>
</evidence>
<dbReference type="EMBL" id="CAJPEV010001839">
    <property type="protein sequence ID" value="CAG0894548.1"/>
    <property type="molecule type" value="Genomic_DNA"/>
</dbReference>
<dbReference type="EC" id="4.3.2.7" evidence="3"/>
<dbReference type="InterPro" id="IPR013032">
    <property type="entry name" value="EGF-like_CS"/>
</dbReference>
<proteinExistence type="inferred from homology"/>
<evidence type="ECO:0000313" key="20">
    <source>
        <dbReference type="Proteomes" id="UP000677054"/>
    </source>
</evidence>
<dbReference type="GO" id="GO:0005509">
    <property type="term" value="F:calcium ion binding"/>
    <property type="evidence" value="ECO:0007669"/>
    <property type="project" value="InterPro"/>
</dbReference>
<dbReference type="PANTHER" id="PTHR24044">
    <property type="entry name" value="NOTCH LIGAND FAMILY MEMBER"/>
    <property type="match status" value="1"/>
</dbReference>
<dbReference type="Pfam" id="PF00008">
    <property type="entry name" value="EGF"/>
    <property type="match status" value="6"/>
</dbReference>
<dbReference type="PRINTS" id="PR00010">
    <property type="entry name" value="EGFBLOOD"/>
</dbReference>
<feature type="disulfide bond" evidence="15">
    <location>
        <begin position="365"/>
        <end position="374"/>
    </location>
</feature>
<dbReference type="PROSITE" id="PS00022">
    <property type="entry name" value="EGF_1"/>
    <property type="match status" value="8"/>
</dbReference>
<feature type="domain" description="EGF-like" evidence="18">
    <location>
        <begin position="337"/>
        <end position="375"/>
    </location>
</feature>
<feature type="disulfide bond" evidence="15">
    <location>
        <begin position="346"/>
        <end position="363"/>
    </location>
</feature>
<feature type="chain" id="PRO_5036402515" description="glutathione-specific gamma-glutamylcyclotransferase" evidence="17">
    <location>
        <begin position="21"/>
        <end position="959"/>
    </location>
</feature>